<dbReference type="Proteomes" id="UP001189756">
    <property type="component" value="Unassembled WGS sequence"/>
</dbReference>
<organism evidence="3 4">
    <name type="scientific">Ralstonia thomasii</name>
    <dbReference type="NCBI Taxonomy" id="3058596"/>
    <lineage>
        <taxon>Bacteria</taxon>
        <taxon>Pseudomonadati</taxon>
        <taxon>Pseudomonadota</taxon>
        <taxon>Betaproteobacteria</taxon>
        <taxon>Burkholderiales</taxon>
        <taxon>Burkholderiaceae</taxon>
        <taxon>Ralstonia</taxon>
    </lineage>
</organism>
<name>A0AAD2BXN6_9RALS</name>
<dbReference type="InterPro" id="IPR003491">
    <property type="entry name" value="REP-like_C"/>
</dbReference>
<evidence type="ECO:0000256" key="1">
    <source>
        <dbReference type="SAM" id="MobiDB-lite"/>
    </source>
</evidence>
<proteinExistence type="predicted"/>
<dbReference type="Pfam" id="PF02486">
    <property type="entry name" value="Rep_trans"/>
    <property type="match status" value="1"/>
</dbReference>
<evidence type="ECO:0000259" key="2">
    <source>
        <dbReference type="Pfam" id="PF02486"/>
    </source>
</evidence>
<reference evidence="3" key="1">
    <citation type="submission" date="2023-07" db="EMBL/GenBank/DDBJ databases">
        <authorList>
            <person name="Peeters C."/>
        </authorList>
    </citation>
    <scope>NUCLEOTIDE SEQUENCE</scope>
    <source>
        <strain evidence="3">R-77560</strain>
    </source>
</reference>
<evidence type="ECO:0000313" key="4">
    <source>
        <dbReference type="Proteomes" id="UP001189756"/>
    </source>
</evidence>
<accession>A0AAD2BXN6</accession>
<feature type="domain" description="Replication initiation protein-like C-terminal" evidence="2">
    <location>
        <begin position="156"/>
        <end position="277"/>
    </location>
</feature>
<feature type="region of interest" description="Disordered" evidence="1">
    <location>
        <begin position="346"/>
        <end position="365"/>
    </location>
</feature>
<comment type="caution">
    <text evidence="3">The sequence shown here is derived from an EMBL/GenBank/DDBJ whole genome shotgun (WGS) entry which is preliminary data.</text>
</comment>
<protein>
    <recommendedName>
        <fullName evidence="2">Replication initiation protein-like C-terminal domain-containing protein</fullName>
    </recommendedName>
</protein>
<gene>
    <name evidence="3" type="ORF">R77560_03803</name>
</gene>
<evidence type="ECO:0000313" key="3">
    <source>
        <dbReference type="EMBL" id="CAJ0802838.1"/>
    </source>
</evidence>
<dbReference type="EMBL" id="CATZAZ010000009">
    <property type="protein sequence ID" value="CAJ0802838.1"/>
    <property type="molecule type" value="Genomic_DNA"/>
</dbReference>
<dbReference type="AlphaFoldDB" id="A0AAD2BXN6"/>
<sequence length="365" mass="40388">MRVDMATGEILDVEAEVGGCAGARSAHGQTDAFACPPLLTGGESPNAGRAVIDWLSFTFTEWHESTLMSMMLDLLSTWCGRTVGAEPANGRHGFKQSQLLYVFHEHKFVPVGVIAWGGEQQRGRAYVSLNGTYCSLVADDLWPVVHSWVASTRACLTRVDLAADFVNGEYTIEDAVEWYRAGEFNAGGRMPKHSCEGDWLHANPIGGRTLYVGKRGNGKYSRLYEKGKQLGNVDSPWMRFECELGNRDRVLPHDIITRPTEYFAGQYKVCARIVDAAAARIRTTKLEGEITIGRLKAAVKTSYGRFFHVLRLMTPDHARLVDELAVEGVPSRLAKFALHEFLHPKASETPTEKGAPPWHSPKPSL</sequence>